<dbReference type="AlphaFoldDB" id="W2TE10"/>
<keyword evidence="3" id="KW-1185">Reference proteome</keyword>
<reference evidence="3" key="1">
    <citation type="journal article" date="2014" name="Nat. Genet.">
        <title>Genome of the human hookworm Necator americanus.</title>
        <authorList>
            <person name="Tang Y.T."/>
            <person name="Gao X."/>
            <person name="Rosa B.A."/>
            <person name="Abubucker S."/>
            <person name="Hallsworth-Pepin K."/>
            <person name="Martin J."/>
            <person name="Tyagi R."/>
            <person name="Heizer E."/>
            <person name="Zhang X."/>
            <person name="Bhonagiri-Palsikar V."/>
            <person name="Minx P."/>
            <person name="Warren W.C."/>
            <person name="Wang Q."/>
            <person name="Zhan B."/>
            <person name="Hotez P.J."/>
            <person name="Sternberg P.W."/>
            <person name="Dougall A."/>
            <person name="Gaze S.T."/>
            <person name="Mulvenna J."/>
            <person name="Sotillo J."/>
            <person name="Ranganathan S."/>
            <person name="Rabelo E.M."/>
            <person name="Wilson R.K."/>
            <person name="Felgner P.L."/>
            <person name="Bethony J."/>
            <person name="Hawdon J.M."/>
            <person name="Gasser R.B."/>
            <person name="Loukas A."/>
            <person name="Mitreva M."/>
        </authorList>
    </citation>
    <scope>NUCLEOTIDE SEQUENCE [LARGE SCALE GENOMIC DNA]</scope>
</reference>
<dbReference type="OrthoDB" id="10521766at2759"/>
<gene>
    <name evidence="2" type="ORF">NECAME_02673</name>
</gene>
<evidence type="ECO:0000313" key="3">
    <source>
        <dbReference type="Proteomes" id="UP000053676"/>
    </source>
</evidence>
<dbReference type="EMBL" id="KI659575">
    <property type="protein sequence ID" value="ETN79247.1"/>
    <property type="molecule type" value="Genomic_DNA"/>
</dbReference>
<sequence>MGNSSEDSGPEAPDQGNRVNEDNNGSDGEEEERLKIELKMKNQLIILELTIKGSRFLVAMNSSCMRMCSNSLSNIILHYRKQELHLEVGYSKFVDDDEYFEIHTFFDDFYHISRSDGKIKKWDMWLQLIEVLLKAFNSFKPDLVNTVCHVASVGDILPENMKDTCADRIEIMEMLVYLIKNLVLRLEDIAIKRAYKETGIELLDEDESGPDEDVVMDENMSNE</sequence>
<accession>W2TE10</accession>
<feature type="region of interest" description="Disordered" evidence="1">
    <location>
        <begin position="1"/>
        <end position="32"/>
    </location>
</feature>
<protein>
    <submittedName>
        <fullName evidence="2">Uncharacterized protein</fullName>
    </submittedName>
</protein>
<evidence type="ECO:0000313" key="2">
    <source>
        <dbReference type="EMBL" id="ETN79247.1"/>
    </source>
</evidence>
<dbReference type="KEGG" id="nai:NECAME_02673"/>
<feature type="non-terminal residue" evidence="2">
    <location>
        <position position="223"/>
    </location>
</feature>
<dbReference type="Proteomes" id="UP000053676">
    <property type="component" value="Unassembled WGS sequence"/>
</dbReference>
<proteinExistence type="predicted"/>
<evidence type="ECO:0000256" key="1">
    <source>
        <dbReference type="SAM" id="MobiDB-lite"/>
    </source>
</evidence>
<organism evidence="2 3">
    <name type="scientific">Necator americanus</name>
    <name type="common">Human hookworm</name>
    <dbReference type="NCBI Taxonomy" id="51031"/>
    <lineage>
        <taxon>Eukaryota</taxon>
        <taxon>Metazoa</taxon>
        <taxon>Ecdysozoa</taxon>
        <taxon>Nematoda</taxon>
        <taxon>Chromadorea</taxon>
        <taxon>Rhabditida</taxon>
        <taxon>Rhabditina</taxon>
        <taxon>Rhabditomorpha</taxon>
        <taxon>Strongyloidea</taxon>
        <taxon>Ancylostomatidae</taxon>
        <taxon>Bunostominae</taxon>
        <taxon>Necator</taxon>
    </lineage>
</organism>
<dbReference type="STRING" id="51031.W2TE10"/>
<name>W2TE10_NECAM</name>